<evidence type="ECO:0000259" key="8">
    <source>
        <dbReference type="Pfam" id="PF07715"/>
    </source>
</evidence>
<dbReference type="PANTHER" id="PTHR32552">
    <property type="entry name" value="FERRICHROME IRON RECEPTOR-RELATED"/>
    <property type="match status" value="1"/>
</dbReference>
<keyword evidence="2 4" id="KW-0798">TonB box</keyword>
<evidence type="ECO:0000256" key="2">
    <source>
        <dbReference type="ARBA" id="ARBA00023077"/>
    </source>
</evidence>
<dbReference type="Pfam" id="PF07715">
    <property type="entry name" value="Plug"/>
    <property type="match status" value="1"/>
</dbReference>
<protein>
    <submittedName>
        <fullName evidence="9">TonB-dependent receptor</fullName>
    </submittedName>
</protein>
<feature type="compositionally biased region" description="Basic and acidic residues" evidence="5">
    <location>
        <begin position="30"/>
        <end position="39"/>
    </location>
</feature>
<feature type="domain" description="TonB-dependent receptor plug" evidence="8">
    <location>
        <begin position="63"/>
        <end position="172"/>
    </location>
</feature>
<keyword evidence="10" id="KW-1185">Reference proteome</keyword>
<accession>A0ABS6XPK6</accession>
<evidence type="ECO:0000256" key="1">
    <source>
        <dbReference type="ARBA" id="ARBA00023065"/>
    </source>
</evidence>
<dbReference type="InterPro" id="IPR000531">
    <property type="entry name" value="Beta-barrel_TonB"/>
</dbReference>
<organism evidence="9 10">
    <name type="scientific">Stakelama flava</name>
    <dbReference type="NCBI Taxonomy" id="2860338"/>
    <lineage>
        <taxon>Bacteria</taxon>
        <taxon>Pseudomonadati</taxon>
        <taxon>Pseudomonadota</taxon>
        <taxon>Alphaproteobacteria</taxon>
        <taxon>Sphingomonadales</taxon>
        <taxon>Sphingomonadaceae</taxon>
        <taxon>Stakelama</taxon>
    </lineage>
</organism>
<dbReference type="Pfam" id="PF00593">
    <property type="entry name" value="TonB_dep_Rec_b-barrel"/>
    <property type="match status" value="1"/>
</dbReference>
<dbReference type="EMBL" id="JAHWZX010000019">
    <property type="protein sequence ID" value="MBW4332153.1"/>
    <property type="molecule type" value="Genomic_DNA"/>
</dbReference>
<dbReference type="Proteomes" id="UP001197214">
    <property type="component" value="Unassembled WGS sequence"/>
</dbReference>
<keyword evidence="3 4" id="KW-0472">Membrane</keyword>
<evidence type="ECO:0000256" key="4">
    <source>
        <dbReference type="RuleBase" id="RU003357"/>
    </source>
</evidence>
<dbReference type="CDD" id="cd01347">
    <property type="entry name" value="ligand_gated_channel"/>
    <property type="match status" value="1"/>
</dbReference>
<keyword evidence="6" id="KW-0732">Signal</keyword>
<dbReference type="InterPro" id="IPR039426">
    <property type="entry name" value="TonB-dep_rcpt-like"/>
</dbReference>
<evidence type="ECO:0000313" key="10">
    <source>
        <dbReference type="Proteomes" id="UP001197214"/>
    </source>
</evidence>
<evidence type="ECO:0000256" key="6">
    <source>
        <dbReference type="SAM" id="SignalP"/>
    </source>
</evidence>
<reference evidence="9 10" key="1">
    <citation type="submission" date="2021-07" db="EMBL/GenBank/DDBJ databases">
        <title>Stakelama flava sp. nov., a novel endophytic bacterium isolated from branch of Kandelia candel.</title>
        <authorList>
            <person name="Tuo L."/>
        </authorList>
    </citation>
    <scope>NUCLEOTIDE SEQUENCE [LARGE SCALE GENOMIC DNA]</scope>
    <source>
        <strain evidence="9 10">CBK3Z-3</strain>
    </source>
</reference>
<keyword evidence="1" id="KW-0406">Ion transport</keyword>
<evidence type="ECO:0000259" key="7">
    <source>
        <dbReference type="Pfam" id="PF00593"/>
    </source>
</evidence>
<dbReference type="PROSITE" id="PS52016">
    <property type="entry name" value="TONB_DEPENDENT_REC_3"/>
    <property type="match status" value="1"/>
</dbReference>
<dbReference type="InterPro" id="IPR012910">
    <property type="entry name" value="Plug_dom"/>
</dbReference>
<evidence type="ECO:0000256" key="5">
    <source>
        <dbReference type="SAM" id="MobiDB-lite"/>
    </source>
</evidence>
<feature type="chain" id="PRO_5047448768" evidence="6">
    <location>
        <begin position="23"/>
        <end position="795"/>
    </location>
</feature>
<gene>
    <name evidence="9" type="ORF">KY084_14900</name>
</gene>
<feature type="region of interest" description="Disordered" evidence="5">
    <location>
        <begin position="26"/>
        <end position="46"/>
    </location>
</feature>
<feature type="domain" description="TonB-dependent receptor-like beta-barrel" evidence="7">
    <location>
        <begin position="281"/>
        <end position="757"/>
    </location>
</feature>
<comment type="caution">
    <text evidence="9">The sequence shown here is derived from an EMBL/GenBank/DDBJ whole genome shotgun (WGS) entry which is preliminary data.</text>
</comment>
<proteinExistence type="inferred from homology"/>
<evidence type="ECO:0000313" key="9">
    <source>
        <dbReference type="EMBL" id="MBW4332153.1"/>
    </source>
</evidence>
<comment type="subcellular location">
    <subcellularLocation>
        <location evidence="3">Cell outer membrane</location>
        <topology evidence="3">Multi-pass membrane protein</topology>
    </subcellularLocation>
</comment>
<feature type="region of interest" description="Disordered" evidence="5">
    <location>
        <begin position="280"/>
        <end position="304"/>
    </location>
</feature>
<dbReference type="PANTHER" id="PTHR32552:SF81">
    <property type="entry name" value="TONB-DEPENDENT OUTER MEMBRANE RECEPTOR"/>
    <property type="match status" value="1"/>
</dbReference>
<keyword evidence="3" id="KW-1134">Transmembrane beta strand</keyword>
<keyword evidence="3" id="KW-0813">Transport</keyword>
<name>A0ABS6XPK6_9SPHN</name>
<keyword evidence="9" id="KW-0675">Receptor</keyword>
<keyword evidence="3" id="KW-0998">Cell outer membrane</keyword>
<sequence length="795" mass="84479">MKPTTALFCGVALTVIASPAMAQQVTASQEKQDAGDLSRHQPAGTPYDDEIVVTAQKRSQLLMEVPQSISVIGGDRLSQQQATSFADYAKLVPSMTLQETNPGKSRIVLRGINTGGSSPTVSVYVDDVPYGASTGQSNGSVLAGDFDTLDIERVEVLRGPQGTLYGANSLGGLVKYVTTPPQLGVVEGKAKAGVETVDDGGTGWSGSAVLNVPLGDVIAVRAAGFYRKTPGFIDVVGLAQDDANDVESYGGRISVLFQPSEGFSIRLNAMLQNIRADSQQSYDADPRTLEPVSTNPYTGDPVSGYTRGARYREYGDTDYRLYSGALDWDLGFATLTSVTSYSTLKSDDVQDISDQLGGLGDLIYGSGGAGPESAGIYYPNDVSQNKFTQEVRLSSPNSDSFEWLIGGYYTKENGHIFQQYLPFAIPGGAAIDPAMTLPVGPGGSNVNFPDFLVARLDSQYREYAGFANATWHVTDRFDLTGGVRYSHNKQSTYQLLSGSLLPLSGGVSPDIAEGGSDENVFTWSVSPRFEISDHASIYARVAKGYRPGGPNVVPPGAGPDFPSQYNADTLVSYEAGVRAETADRTFAIDASLYYLDWKDIQVTVTYQVPGIGTVTGDGNGRKAISKGAEITATMRPIVGLDVIASVAYNDAKLDGDLPGIDIGVGSLVPPGYDGDRLPYAPEWTANVGADYQWALPGGADAFVGGNVHLISDQATDFDPTYRMELGRRQVIDGYATVDLHAGVDFDPVRFTVFVHNLNNSGGLVNVGPYGARPGEAVSVTPIRPRTFGATVEFGF</sequence>
<dbReference type="RefSeq" id="WP_219239275.1">
    <property type="nucleotide sequence ID" value="NZ_JAHWZX010000019.1"/>
</dbReference>
<feature type="signal peptide" evidence="6">
    <location>
        <begin position="1"/>
        <end position="22"/>
    </location>
</feature>
<comment type="similarity">
    <text evidence="3 4">Belongs to the TonB-dependent receptor family.</text>
</comment>
<evidence type="ECO:0000256" key="3">
    <source>
        <dbReference type="PROSITE-ProRule" id="PRU01360"/>
    </source>
</evidence>
<keyword evidence="3" id="KW-0812">Transmembrane</keyword>